<proteinExistence type="predicted"/>
<dbReference type="Proteomes" id="UP000198287">
    <property type="component" value="Unassembled WGS sequence"/>
</dbReference>
<gene>
    <name evidence="9" type="ORF">Fcan01_04722</name>
</gene>
<dbReference type="PANTHER" id="PTHR42643:SF24">
    <property type="entry name" value="IONOTROPIC RECEPTOR 60A"/>
    <property type="match status" value="1"/>
</dbReference>
<evidence type="ECO:0000256" key="5">
    <source>
        <dbReference type="ARBA" id="ARBA00023136"/>
    </source>
</evidence>
<feature type="transmembrane region" description="Helical" evidence="8">
    <location>
        <begin position="336"/>
        <end position="355"/>
    </location>
</feature>
<evidence type="ECO:0000256" key="2">
    <source>
        <dbReference type="ARBA" id="ARBA00022475"/>
    </source>
</evidence>
<evidence type="ECO:0000313" key="9">
    <source>
        <dbReference type="EMBL" id="OXA58957.1"/>
    </source>
</evidence>
<evidence type="ECO:0000256" key="3">
    <source>
        <dbReference type="ARBA" id="ARBA00022692"/>
    </source>
</evidence>
<protein>
    <submittedName>
        <fullName evidence="9">Uncharacterized protein</fullName>
    </submittedName>
</protein>
<evidence type="ECO:0000256" key="1">
    <source>
        <dbReference type="ARBA" id="ARBA00004651"/>
    </source>
</evidence>
<reference evidence="9 10" key="1">
    <citation type="submission" date="2015-12" db="EMBL/GenBank/DDBJ databases">
        <title>The genome of Folsomia candida.</title>
        <authorList>
            <person name="Faddeeva A."/>
            <person name="Derks M.F."/>
            <person name="Anvar Y."/>
            <person name="Smit S."/>
            <person name="Van Straalen N."/>
            <person name="Roelofs D."/>
        </authorList>
    </citation>
    <scope>NUCLEOTIDE SEQUENCE [LARGE SCALE GENOMIC DNA]</scope>
    <source>
        <strain evidence="9 10">VU population</strain>
        <tissue evidence="9">Whole body</tissue>
    </source>
</reference>
<evidence type="ECO:0000256" key="7">
    <source>
        <dbReference type="ARBA" id="ARBA00023180"/>
    </source>
</evidence>
<evidence type="ECO:0000313" key="10">
    <source>
        <dbReference type="Proteomes" id="UP000198287"/>
    </source>
</evidence>
<keyword evidence="2" id="KW-1003">Cell membrane</keyword>
<sequence>MSNYSKSRERIGKVDWVHFAIDISLSRVATCQISIFISNFLTEGKQTKFPYWSQFGGDRHFIFGRGRGHSAVLPTSTRNVYAIIATTYTKEILTNVSLSGKLYVQTIINFGIAFNLGNGYYELCTQRAGGRAEISEMNCNQHGVNVVTRFQDLQTIQTKWEIFGIDNIDIVIPKGAKKQIDFMSHPKFINPFDRIANYPIHQHIAQIVFRKINGTLAYCTCLLRGHSNIKLGHFTQYDYGDSIKVPLEFTGYKFLSCYSETAISFQFYVAPFKRDVWICLMASILLVIGMLSCYVKFMWDGSSTTSFCAWLTVTATIFEEPILITNKIGKSDFFRLVFVTWALVCVLLTNCYNGLMISALNAPLAGWKPESFTDLVCGGMNTNNATEELFVRDRGVLYWYAEKIMSAIFGSKRLPKPPPGNQTFPSPECFKLLSAPEESHFLGTRMYDFVSFLASSYSSFLNRDIFKSVKLVPSPLLYNLLHPKHAHHPDKVKGNDSLEKIRRVIEMDVVKCGKSVYVAEISEIAAQLDFLSRNYFWLKFHTGKDLLNPHYTGWIIKREGISKVSTYYRLLIDSGIYERLNAEVIKRKFANRQPVVKWINPKTRQAIGMNRGIATLYILCGCIFGVALLCFVLERKAMFIFFILRVI</sequence>
<keyword evidence="4 8" id="KW-1133">Transmembrane helix</keyword>
<comment type="caution">
    <text evidence="9">The sequence shown here is derived from an EMBL/GenBank/DDBJ whole genome shotgun (WGS) entry which is preliminary data.</text>
</comment>
<evidence type="ECO:0000256" key="8">
    <source>
        <dbReference type="SAM" id="Phobius"/>
    </source>
</evidence>
<feature type="transmembrane region" description="Helical" evidence="8">
    <location>
        <begin position="276"/>
        <end position="297"/>
    </location>
</feature>
<dbReference type="InterPro" id="IPR052192">
    <property type="entry name" value="Insect_Ionotropic_Sensory_Rcpt"/>
</dbReference>
<dbReference type="AlphaFoldDB" id="A0A226EP94"/>
<comment type="subcellular location">
    <subcellularLocation>
        <location evidence="1">Cell membrane</location>
        <topology evidence="1">Multi-pass membrane protein</topology>
    </subcellularLocation>
</comment>
<accession>A0A226EP94</accession>
<keyword evidence="10" id="KW-1185">Reference proteome</keyword>
<name>A0A226EP94_FOLCA</name>
<organism evidence="9 10">
    <name type="scientific">Folsomia candida</name>
    <name type="common">Springtail</name>
    <dbReference type="NCBI Taxonomy" id="158441"/>
    <lineage>
        <taxon>Eukaryota</taxon>
        <taxon>Metazoa</taxon>
        <taxon>Ecdysozoa</taxon>
        <taxon>Arthropoda</taxon>
        <taxon>Hexapoda</taxon>
        <taxon>Collembola</taxon>
        <taxon>Entomobryomorpha</taxon>
        <taxon>Isotomoidea</taxon>
        <taxon>Isotomidae</taxon>
        <taxon>Proisotominae</taxon>
        <taxon>Folsomia</taxon>
    </lineage>
</organism>
<dbReference type="Gene3D" id="1.10.287.70">
    <property type="match status" value="1"/>
</dbReference>
<dbReference type="PANTHER" id="PTHR42643">
    <property type="entry name" value="IONOTROPIC RECEPTOR 20A-RELATED"/>
    <property type="match status" value="1"/>
</dbReference>
<keyword evidence="5 8" id="KW-0472">Membrane</keyword>
<dbReference type="EMBL" id="LNIX01000002">
    <property type="protein sequence ID" value="OXA58957.1"/>
    <property type="molecule type" value="Genomic_DNA"/>
</dbReference>
<feature type="transmembrane region" description="Helical" evidence="8">
    <location>
        <begin position="303"/>
        <end position="324"/>
    </location>
</feature>
<dbReference type="GO" id="GO:0005886">
    <property type="term" value="C:plasma membrane"/>
    <property type="evidence" value="ECO:0007669"/>
    <property type="project" value="UniProtKB-SubCell"/>
</dbReference>
<evidence type="ECO:0000256" key="4">
    <source>
        <dbReference type="ARBA" id="ARBA00022989"/>
    </source>
</evidence>
<evidence type="ECO:0000256" key="6">
    <source>
        <dbReference type="ARBA" id="ARBA00023170"/>
    </source>
</evidence>
<keyword evidence="7" id="KW-0325">Glycoprotein</keyword>
<keyword evidence="3 8" id="KW-0812">Transmembrane</keyword>
<keyword evidence="6" id="KW-0675">Receptor</keyword>
<dbReference type="OrthoDB" id="8299140at2759"/>
<feature type="transmembrane region" description="Helical" evidence="8">
    <location>
        <begin position="614"/>
        <end position="633"/>
    </location>
</feature>